<evidence type="ECO:0000256" key="2">
    <source>
        <dbReference type="ARBA" id="ARBA00022670"/>
    </source>
</evidence>
<evidence type="ECO:0000256" key="1">
    <source>
        <dbReference type="ARBA" id="ARBA00009179"/>
    </source>
</evidence>
<keyword evidence="4" id="KW-0720">Serine protease</keyword>
<evidence type="ECO:0000256" key="3">
    <source>
        <dbReference type="ARBA" id="ARBA00022801"/>
    </source>
</evidence>
<keyword evidence="5" id="KW-0732">Signal</keyword>
<dbReference type="GO" id="GO:0004175">
    <property type="term" value="F:endopeptidase activity"/>
    <property type="evidence" value="ECO:0007669"/>
    <property type="project" value="TreeGrafter"/>
</dbReference>
<dbReference type="InterPro" id="IPR036034">
    <property type="entry name" value="PDZ_sf"/>
</dbReference>
<keyword evidence="3" id="KW-0378">Hydrolase</keyword>
<dbReference type="GO" id="GO:0006508">
    <property type="term" value="P:proteolysis"/>
    <property type="evidence" value="ECO:0007669"/>
    <property type="project" value="UniProtKB-KW"/>
</dbReference>
<comment type="similarity">
    <text evidence="1">Belongs to the peptidase S41A family.</text>
</comment>
<accession>A0A3M0AAL0</accession>
<protein>
    <submittedName>
        <fullName evidence="7">Carboxyl-terminal processing protease</fullName>
    </submittedName>
</protein>
<dbReference type="InterPro" id="IPR040573">
    <property type="entry name" value="TSP_N"/>
</dbReference>
<dbReference type="PANTHER" id="PTHR32060">
    <property type="entry name" value="TAIL-SPECIFIC PROTEASE"/>
    <property type="match status" value="1"/>
</dbReference>
<feature type="signal peptide" evidence="5">
    <location>
        <begin position="1"/>
        <end position="19"/>
    </location>
</feature>
<organism evidence="7 8">
    <name type="scientific">Flavobacterium weaverense</name>
    <dbReference type="NCBI Taxonomy" id="271156"/>
    <lineage>
        <taxon>Bacteria</taxon>
        <taxon>Pseudomonadati</taxon>
        <taxon>Bacteroidota</taxon>
        <taxon>Flavobacteriia</taxon>
        <taxon>Flavobacteriales</taxon>
        <taxon>Flavobacteriaceae</taxon>
        <taxon>Flavobacterium</taxon>
    </lineage>
</organism>
<dbReference type="Pfam" id="PF17804">
    <property type="entry name" value="TSP_NTD"/>
    <property type="match status" value="1"/>
</dbReference>
<dbReference type="Proteomes" id="UP000280368">
    <property type="component" value="Unassembled WGS sequence"/>
</dbReference>
<dbReference type="Pfam" id="PF03572">
    <property type="entry name" value="Peptidase_S41"/>
    <property type="match status" value="1"/>
</dbReference>
<gene>
    <name evidence="7" type="ORF">BC961_1852</name>
</gene>
<dbReference type="AlphaFoldDB" id="A0A3M0AAL0"/>
<dbReference type="EMBL" id="REFH01000009">
    <property type="protein sequence ID" value="RMA76132.1"/>
    <property type="molecule type" value="Genomic_DNA"/>
</dbReference>
<dbReference type="GO" id="GO:0030288">
    <property type="term" value="C:outer membrane-bounded periplasmic space"/>
    <property type="evidence" value="ECO:0007669"/>
    <property type="project" value="TreeGrafter"/>
</dbReference>
<dbReference type="GO" id="GO:0007165">
    <property type="term" value="P:signal transduction"/>
    <property type="evidence" value="ECO:0007669"/>
    <property type="project" value="TreeGrafter"/>
</dbReference>
<dbReference type="SMART" id="SM00245">
    <property type="entry name" value="TSPc"/>
    <property type="match status" value="1"/>
</dbReference>
<name>A0A3M0AAL0_9FLAO</name>
<sequence length="680" mass="77136">MTKTLLALLLTSFSLFGQSDENTCEIASKINVMLQQEHFQPKVVDDSLSVYVFDNFMDALDFNRNIFTKKEYLRLRKHRLKLDDYILKNNCSFMNEFFSIYKTALIRKKKVLEKIQNDTFNYTTNDSIRFSKKNFPFDLVKNDLERVWKKRLKYNILEDISKVSSNLDSLTQNFNALEKTIKAKIFDSTLCQVNSVLESDNQIEKDLKNTFLNLFCTYFDPHTNYFSLEAKSSFMSGLSTSTLSLGLIFRLNESEEISIVEIEPGGPAEKTNKFDKDDVVLKVSNKNGTEYAVSCSTIDKIGEMLFSDSNAVIELTIQKKSGSIINVAVQKQLMKATSNAVYSFIAEHETKVGYINIPSFYSNFDQDAIQGCADDVAKEIIKLQKENVKGLVLDLQNNGGGSIEEAIKLAGIFIENGPLSILVNNQNDHIILEVCSEEKTYKGPIVLLLNGNSASASELFAFAIQDYNRGILIGSTSLGKATMQSIIALDEKNQKDYVKVTVEKFYKSNGESHQAKGIIPDVILPVLFDSITARESSFKTAFKNERIAAKIAINPFPRTNFQEVIKRSNLRVNLNPILNEIILANENINEIYNTSKKPTRLIFEDVFEDVHEIDALWGTVKKIVETKSDFKISNTVEDTERLKNDTYLQDINAYKIKNIQTSPYLKEAIAIINDYNNLNK</sequence>
<proteinExistence type="inferred from homology"/>
<reference evidence="7 8" key="1">
    <citation type="submission" date="2018-10" db="EMBL/GenBank/DDBJ databases">
        <title>Genomic Encyclopedia of Archaeal and Bacterial Type Strains, Phase II (KMG-II): from individual species to whole genera.</title>
        <authorList>
            <person name="Goeker M."/>
        </authorList>
    </citation>
    <scope>NUCLEOTIDE SEQUENCE [LARGE SCALE GENOMIC DNA]</scope>
    <source>
        <strain evidence="7 8">DSM 19727</strain>
    </source>
</reference>
<evidence type="ECO:0000256" key="5">
    <source>
        <dbReference type="SAM" id="SignalP"/>
    </source>
</evidence>
<evidence type="ECO:0000313" key="7">
    <source>
        <dbReference type="EMBL" id="RMA76132.1"/>
    </source>
</evidence>
<feature type="chain" id="PRO_5018301868" evidence="5">
    <location>
        <begin position="20"/>
        <end position="680"/>
    </location>
</feature>
<dbReference type="PANTHER" id="PTHR32060:SF22">
    <property type="entry name" value="CARBOXYL-TERMINAL-PROCESSING PEPTIDASE 3, CHLOROPLASTIC"/>
    <property type="match status" value="1"/>
</dbReference>
<dbReference type="RefSeq" id="WP_121925490.1">
    <property type="nucleotide sequence ID" value="NZ_CBCSGA010000003.1"/>
</dbReference>
<dbReference type="OrthoDB" id="9812068at2"/>
<feature type="domain" description="PDZ" evidence="6">
    <location>
        <begin position="245"/>
        <end position="320"/>
    </location>
</feature>
<dbReference type="PROSITE" id="PS50106">
    <property type="entry name" value="PDZ"/>
    <property type="match status" value="1"/>
</dbReference>
<dbReference type="GO" id="GO:0008236">
    <property type="term" value="F:serine-type peptidase activity"/>
    <property type="evidence" value="ECO:0007669"/>
    <property type="project" value="UniProtKB-KW"/>
</dbReference>
<comment type="caution">
    <text evidence="7">The sequence shown here is derived from an EMBL/GenBank/DDBJ whole genome shotgun (WGS) entry which is preliminary data.</text>
</comment>
<evidence type="ECO:0000256" key="4">
    <source>
        <dbReference type="ARBA" id="ARBA00022825"/>
    </source>
</evidence>
<dbReference type="Gene3D" id="2.30.42.10">
    <property type="match status" value="1"/>
</dbReference>
<evidence type="ECO:0000259" key="6">
    <source>
        <dbReference type="PROSITE" id="PS50106"/>
    </source>
</evidence>
<dbReference type="CDD" id="cd07560">
    <property type="entry name" value="Peptidase_S41_CPP"/>
    <property type="match status" value="1"/>
</dbReference>
<dbReference type="Gene3D" id="3.90.226.10">
    <property type="entry name" value="2-enoyl-CoA Hydratase, Chain A, domain 1"/>
    <property type="match status" value="1"/>
</dbReference>
<dbReference type="InterPro" id="IPR001478">
    <property type="entry name" value="PDZ"/>
</dbReference>
<dbReference type="InterPro" id="IPR004447">
    <property type="entry name" value="Peptidase_S41A"/>
</dbReference>
<dbReference type="InterPro" id="IPR029045">
    <property type="entry name" value="ClpP/crotonase-like_dom_sf"/>
</dbReference>
<dbReference type="InterPro" id="IPR005151">
    <property type="entry name" value="Tail-specific_protease"/>
</dbReference>
<evidence type="ECO:0000313" key="8">
    <source>
        <dbReference type="Proteomes" id="UP000280368"/>
    </source>
</evidence>
<keyword evidence="2 7" id="KW-0645">Protease</keyword>
<dbReference type="SUPFAM" id="SSF52096">
    <property type="entry name" value="ClpP/crotonase"/>
    <property type="match status" value="1"/>
</dbReference>
<keyword evidence="8" id="KW-1185">Reference proteome</keyword>